<dbReference type="InterPro" id="IPR001123">
    <property type="entry name" value="LeuE-type"/>
</dbReference>
<keyword evidence="3 6" id="KW-0812">Transmembrane</keyword>
<sequence length="204" mass="21655">MTLTIWLSLFTVCILGAMSPGPSLAMVAKHSLAGGRKNGLAAAWAHALGIGIYAFITLIGLAVVLQQSPLLFKAISYSGAAYLAYLGYNALRSKGGVAAKLESGEHTSAWQSAKEGFLISILSPKIALFFIALFSQFVAVGDSLTAKALIVLTPLVVDGLWYTLITFLLSSPRLLDKIRSKAQLIDRLSGAVLIFLAVRVVMTV</sequence>
<accession>A0A0A0SZN0</accession>
<dbReference type="EMBL" id="VTXP01000006">
    <property type="protein sequence ID" value="NOJ23721.1"/>
    <property type="molecule type" value="Genomic_DNA"/>
</dbReference>
<evidence type="ECO:0000313" key="9">
    <source>
        <dbReference type="Proteomes" id="UP000030081"/>
    </source>
</evidence>
<feature type="transmembrane region" description="Helical" evidence="6">
    <location>
        <begin position="41"/>
        <end position="65"/>
    </location>
</feature>
<keyword evidence="2" id="KW-1003">Cell membrane</keyword>
<keyword evidence="5 6" id="KW-0472">Membrane</keyword>
<feature type="transmembrane region" description="Helical" evidence="6">
    <location>
        <begin position="149"/>
        <end position="172"/>
    </location>
</feature>
<feature type="transmembrane region" description="Helical" evidence="6">
    <location>
        <begin position="184"/>
        <end position="202"/>
    </location>
</feature>
<keyword evidence="4 6" id="KW-1133">Transmembrane helix</keyword>
<evidence type="ECO:0000256" key="3">
    <source>
        <dbReference type="ARBA" id="ARBA00022692"/>
    </source>
</evidence>
<protein>
    <submittedName>
        <fullName evidence="8">LysE family translocator</fullName>
    </submittedName>
    <submittedName>
        <fullName evidence="7">Lysine transporter LysE</fullName>
    </submittedName>
</protein>
<dbReference type="Proteomes" id="UP000576645">
    <property type="component" value="Unassembled WGS sequence"/>
</dbReference>
<dbReference type="RefSeq" id="WP_019275621.1">
    <property type="nucleotide sequence ID" value="NZ_CM004383.1"/>
</dbReference>
<evidence type="ECO:0000256" key="4">
    <source>
        <dbReference type="ARBA" id="ARBA00022989"/>
    </source>
</evidence>
<gene>
    <name evidence="8" type="ORF">F0238_13375</name>
    <name evidence="7" type="ORF">IX92_22020</name>
</gene>
<dbReference type="PANTHER" id="PTHR30086:SF16">
    <property type="entry name" value="AMINO ACID EFFLUX PERMEASE RHTB FAMILY"/>
    <property type="match status" value="1"/>
</dbReference>
<dbReference type="EMBL" id="CP009618">
    <property type="protein sequence ID" value="AIW21666.1"/>
    <property type="molecule type" value="Genomic_DNA"/>
</dbReference>
<reference evidence="7 9" key="1">
    <citation type="submission" date="2014-10" db="EMBL/GenBank/DDBJ databases">
        <title>The Complete Genome Sequence for the Shellfish Pathogen Vibrio coralliilyticus RE98 Isolated from a Shellfish Hatchery.</title>
        <authorList>
            <person name="Richards G.P."/>
            <person name="Bono J.L."/>
            <person name="Watson M.A."/>
            <person name="Needleman D.S."/>
        </authorList>
    </citation>
    <scope>NUCLEOTIDE SEQUENCE [LARGE SCALE GENOMIC DNA]</scope>
    <source>
        <strain evidence="7 9">RE98</strain>
    </source>
</reference>
<evidence type="ECO:0000256" key="2">
    <source>
        <dbReference type="ARBA" id="ARBA00022475"/>
    </source>
</evidence>
<dbReference type="GO" id="GO:0015171">
    <property type="term" value="F:amino acid transmembrane transporter activity"/>
    <property type="evidence" value="ECO:0007669"/>
    <property type="project" value="TreeGrafter"/>
</dbReference>
<reference evidence="8 10" key="2">
    <citation type="submission" date="2019-09" db="EMBL/GenBank/DDBJ databases">
        <title>Draft genome sequencing and comparative genomics of hatchery-associated Vibrios.</title>
        <authorList>
            <person name="Kehlet-Delgado H."/>
            <person name="Mueller R.S."/>
        </authorList>
    </citation>
    <scope>NUCLEOTIDE SEQUENCE [LARGE SCALE GENOMIC DNA]</scope>
    <source>
        <strain evidence="8 10">09-121-3</strain>
    </source>
</reference>
<evidence type="ECO:0000313" key="8">
    <source>
        <dbReference type="EMBL" id="NOJ23721.1"/>
    </source>
</evidence>
<dbReference type="PANTHER" id="PTHR30086">
    <property type="entry name" value="ARGININE EXPORTER PROTEIN ARGO"/>
    <property type="match status" value="1"/>
</dbReference>
<evidence type="ECO:0000313" key="10">
    <source>
        <dbReference type="Proteomes" id="UP000576645"/>
    </source>
</evidence>
<evidence type="ECO:0000256" key="5">
    <source>
        <dbReference type="ARBA" id="ARBA00023136"/>
    </source>
</evidence>
<dbReference type="KEGG" id="vcy:IX92_22020"/>
<evidence type="ECO:0000313" key="7">
    <source>
        <dbReference type="EMBL" id="AIW21666.1"/>
    </source>
</evidence>
<dbReference type="eggNOG" id="COG1280">
    <property type="taxonomic scope" value="Bacteria"/>
</dbReference>
<evidence type="ECO:0000256" key="1">
    <source>
        <dbReference type="ARBA" id="ARBA00004651"/>
    </source>
</evidence>
<dbReference type="AlphaFoldDB" id="A0A0A0SZN0"/>
<dbReference type="PIRSF" id="PIRSF006324">
    <property type="entry name" value="LeuE"/>
    <property type="match status" value="1"/>
</dbReference>
<dbReference type="GO" id="GO:0005886">
    <property type="term" value="C:plasma membrane"/>
    <property type="evidence" value="ECO:0007669"/>
    <property type="project" value="UniProtKB-SubCell"/>
</dbReference>
<dbReference type="Proteomes" id="UP000030081">
    <property type="component" value="Chromosome 2"/>
</dbReference>
<dbReference type="Pfam" id="PF01810">
    <property type="entry name" value="LysE"/>
    <property type="match status" value="1"/>
</dbReference>
<feature type="transmembrane region" description="Helical" evidence="6">
    <location>
        <begin position="117"/>
        <end position="137"/>
    </location>
</feature>
<name>A0A0A0SZN0_9VIBR</name>
<organism evidence="8 10">
    <name type="scientific">Vibrio coralliilyticus</name>
    <dbReference type="NCBI Taxonomy" id="190893"/>
    <lineage>
        <taxon>Bacteria</taxon>
        <taxon>Pseudomonadati</taxon>
        <taxon>Pseudomonadota</taxon>
        <taxon>Gammaproteobacteria</taxon>
        <taxon>Vibrionales</taxon>
        <taxon>Vibrionaceae</taxon>
        <taxon>Vibrio</taxon>
    </lineage>
</organism>
<keyword evidence="9" id="KW-1185">Reference proteome</keyword>
<proteinExistence type="predicted"/>
<evidence type="ECO:0000256" key="6">
    <source>
        <dbReference type="SAM" id="Phobius"/>
    </source>
</evidence>
<comment type="subcellular location">
    <subcellularLocation>
        <location evidence="1">Cell membrane</location>
        <topology evidence="1">Multi-pass membrane protein</topology>
    </subcellularLocation>
</comment>